<dbReference type="PROSITE" id="PS51257">
    <property type="entry name" value="PROKAR_LIPOPROTEIN"/>
    <property type="match status" value="1"/>
</dbReference>
<evidence type="ECO:0000313" key="4">
    <source>
        <dbReference type="Proteomes" id="UP000433089"/>
    </source>
</evidence>
<protein>
    <submittedName>
        <fullName evidence="3">Transcriptional regulator</fullName>
    </submittedName>
</protein>
<dbReference type="InterPro" id="IPR032250">
    <property type="entry name" value="DUF4825"/>
</dbReference>
<feature type="signal peptide" evidence="1">
    <location>
        <begin position="1"/>
        <end position="22"/>
    </location>
</feature>
<feature type="chain" id="PRO_5025065992" evidence="1">
    <location>
        <begin position="23"/>
        <end position="190"/>
    </location>
</feature>
<gene>
    <name evidence="3" type="ORF">BACI348_80073</name>
</gene>
<dbReference type="AlphaFoldDB" id="A0A653YWP6"/>
<evidence type="ECO:0000313" key="3">
    <source>
        <dbReference type="EMBL" id="VXC46915.1"/>
    </source>
</evidence>
<reference evidence="3 4" key="1">
    <citation type="submission" date="2019-10" db="EMBL/GenBank/DDBJ databases">
        <authorList>
            <person name="Karimi E."/>
        </authorList>
    </citation>
    <scope>NUCLEOTIDE SEQUENCE [LARGE SCALE GENOMIC DNA]</scope>
    <source>
        <strain evidence="3">Bacillus sp. 348</strain>
    </source>
</reference>
<feature type="domain" description="DUF4825" evidence="2">
    <location>
        <begin position="40"/>
        <end position="138"/>
    </location>
</feature>
<dbReference type="Proteomes" id="UP000433089">
    <property type="component" value="Unassembled WGS sequence"/>
</dbReference>
<dbReference type="RefSeq" id="WP_073415643.1">
    <property type="nucleotide sequence ID" value="NZ_JAFKOO010000017.1"/>
</dbReference>
<evidence type="ECO:0000259" key="2">
    <source>
        <dbReference type="Pfam" id="PF16107"/>
    </source>
</evidence>
<dbReference type="EMBL" id="CABWLH010000013">
    <property type="protein sequence ID" value="VXC46915.1"/>
    <property type="molecule type" value="Genomic_DNA"/>
</dbReference>
<keyword evidence="1" id="KW-0732">Signal</keyword>
<sequence>MKKWMYILLLLTVVLSGCGSQATEQKSDIKGIEDISLKQLSKHKNSYIGDNGAVGAILSDLPGNVIREYEIVDEKALKVTYGVKENTNDTEEQFDSFWFDKKDTIEKNYLYNALALFILIDNVEQVTLKMNAKDEPSVTFKRKQLEKKLPHSFKEYKDDTALWQKELVDGVVKSKDKRQDVYKAFPVKQS</sequence>
<evidence type="ECO:0000256" key="1">
    <source>
        <dbReference type="SAM" id="SignalP"/>
    </source>
</evidence>
<accession>A0A653YWP6</accession>
<dbReference type="Pfam" id="PF16107">
    <property type="entry name" value="DUF4825"/>
    <property type="match status" value="1"/>
</dbReference>
<proteinExistence type="predicted"/>
<organism evidence="3 4">
    <name type="scientific">Bacillus altitudinis</name>
    <dbReference type="NCBI Taxonomy" id="293387"/>
    <lineage>
        <taxon>Bacteria</taxon>
        <taxon>Bacillati</taxon>
        <taxon>Bacillota</taxon>
        <taxon>Bacilli</taxon>
        <taxon>Bacillales</taxon>
        <taxon>Bacillaceae</taxon>
        <taxon>Bacillus</taxon>
    </lineage>
</organism>
<name>A0A653YWP6_BACAB</name>